<evidence type="ECO:0000259" key="3">
    <source>
        <dbReference type="Pfam" id="PF06863"/>
    </source>
</evidence>
<dbReference type="Proteomes" id="UP001628646">
    <property type="component" value="Unassembled WGS sequence"/>
</dbReference>
<keyword evidence="5" id="KW-1185">Reference proteome</keyword>
<organism evidence="4 5">
    <name type="scientific">Pseudomonas azerbaijanorientalis</name>
    <dbReference type="NCBI Taxonomy" id="2842350"/>
    <lineage>
        <taxon>Bacteria</taxon>
        <taxon>Pseudomonadati</taxon>
        <taxon>Pseudomonadota</taxon>
        <taxon>Gammaproteobacteria</taxon>
        <taxon>Pseudomonadales</taxon>
        <taxon>Pseudomonadaceae</taxon>
        <taxon>Pseudomonas</taxon>
    </lineage>
</organism>
<comment type="caution">
    <text evidence="4">The sequence shown here is derived from an EMBL/GenBank/DDBJ whole genome shotgun (WGS) entry which is preliminary data.</text>
</comment>
<feature type="signal peptide" evidence="1">
    <location>
        <begin position="1"/>
        <end position="33"/>
    </location>
</feature>
<dbReference type="Pfam" id="PF06863">
    <property type="entry name" value="DUF1254"/>
    <property type="match status" value="1"/>
</dbReference>
<name>A0ABW8W2C5_9PSED</name>
<evidence type="ECO:0000256" key="1">
    <source>
        <dbReference type="SAM" id="SignalP"/>
    </source>
</evidence>
<feature type="chain" id="PRO_5047228716" evidence="1">
    <location>
        <begin position="34"/>
        <end position="479"/>
    </location>
</feature>
<protein>
    <submittedName>
        <fullName evidence="4">DUF1254 domain-containing protein</fullName>
    </submittedName>
</protein>
<sequence length="479" mass="53428">MTRINTPETNKAKLCAAALLSALLIAVLQTAPASDKQQLEAQVVAGRAFEAAVWGMPLVNFDAMRQAYFRDAGAQYNDIMFWSRPSDWRNQTTTPNHSTLYVMFFVNLKDGPVVVDIPATRQAGLYGTLIDAWTTPLLNVGNKGQDQGKGGKYLMLPPGYQGQVPAGYIPVQSNTFNNYSLLRVITKTVDKQDLAAGVDYLKNLKVYPLASAGNEPANRYIDMADKVYEGIAKFDDSFYDAIARMVAEEPVQERDLAIMGQLRSLDIGKGMSYNPDSQRRQVLSQQAKQAQFYLMSGYEQSGVPIWGEQRQWRSLADPKTTLATRLTFVQPGQSVLLDERAYAWFAMFGPIVPPGVQVYMKSYATATGQPLDGNHSYRLRVPADVPANDFWSVDAYDVSTGGFIRQARVVGLDSYDQQLKRNVDGTVDLYFAPEAPPGHESNWISTQPGQRFFTLFRIYGPKQAMIDRSWVLNDVEKID</sequence>
<dbReference type="SUPFAM" id="SSF160935">
    <property type="entry name" value="VPA0735-like"/>
    <property type="match status" value="1"/>
</dbReference>
<dbReference type="PANTHER" id="PTHR36509:SF3">
    <property type="entry name" value="SIGNAL PEPTIDE PROTEIN"/>
    <property type="match status" value="1"/>
</dbReference>
<dbReference type="InterPro" id="IPR010679">
    <property type="entry name" value="DUF1254"/>
</dbReference>
<dbReference type="InterPro" id="IPR037050">
    <property type="entry name" value="DUF1254_sf"/>
</dbReference>
<reference evidence="4 5" key="1">
    <citation type="submission" date="2024-12" db="EMBL/GenBank/DDBJ databases">
        <title>Pseudomonas species isolated from Lotus nodules promote plant growth.</title>
        <authorList>
            <person name="Yu Y.-H."/>
            <person name="Kurtenbach J."/>
            <person name="Crosbie D."/>
            <person name="Brachmann A."/>
            <person name="Marin M."/>
        </authorList>
    </citation>
    <scope>NUCLEOTIDE SEQUENCE [LARGE SCALE GENOMIC DNA]</scope>
    <source>
        <strain evidence="4 5">PLb11B</strain>
    </source>
</reference>
<dbReference type="InterPro" id="IPR010621">
    <property type="entry name" value="DUF1214"/>
</dbReference>
<gene>
    <name evidence="4" type="ORF">ACJ8NA_10290</name>
</gene>
<dbReference type="Gene3D" id="2.60.40.1610">
    <property type="entry name" value="Domain of unknown function DUF1254"/>
    <property type="match status" value="1"/>
</dbReference>
<dbReference type="Gene3D" id="2.60.120.1600">
    <property type="match status" value="1"/>
</dbReference>
<evidence type="ECO:0000259" key="2">
    <source>
        <dbReference type="Pfam" id="PF06742"/>
    </source>
</evidence>
<keyword evidence="1" id="KW-0732">Signal</keyword>
<dbReference type="RefSeq" id="WP_407801397.1">
    <property type="nucleotide sequence ID" value="NZ_JBJNUX010000012.1"/>
</dbReference>
<feature type="domain" description="DUF1254" evidence="3">
    <location>
        <begin position="77"/>
        <end position="208"/>
    </location>
</feature>
<accession>A0ABW8W2C5</accession>
<dbReference type="PANTHER" id="PTHR36509">
    <property type="entry name" value="BLL3101 PROTEIN"/>
    <property type="match status" value="1"/>
</dbReference>
<evidence type="ECO:0000313" key="4">
    <source>
        <dbReference type="EMBL" id="MFL8999040.1"/>
    </source>
</evidence>
<dbReference type="Pfam" id="PF06742">
    <property type="entry name" value="DUF1214"/>
    <property type="match status" value="1"/>
</dbReference>
<proteinExistence type="predicted"/>
<dbReference type="EMBL" id="JBJNUY010000004">
    <property type="protein sequence ID" value="MFL8999040.1"/>
    <property type="molecule type" value="Genomic_DNA"/>
</dbReference>
<feature type="domain" description="DUF1214" evidence="2">
    <location>
        <begin position="357"/>
        <end position="463"/>
    </location>
</feature>
<dbReference type="Gene3D" id="1.10.3360.10">
    <property type="entry name" value="VPA0735-like domain"/>
    <property type="match status" value="1"/>
</dbReference>
<evidence type="ECO:0000313" key="5">
    <source>
        <dbReference type="Proteomes" id="UP001628646"/>
    </source>
</evidence>